<feature type="transmembrane region" description="Helical" evidence="8">
    <location>
        <begin position="49"/>
        <end position="69"/>
    </location>
</feature>
<accession>A0A2S6NJW4</accession>
<keyword evidence="5 8" id="KW-0812">Transmembrane</keyword>
<keyword evidence="4" id="KW-0997">Cell inner membrane</keyword>
<evidence type="ECO:0000256" key="6">
    <source>
        <dbReference type="ARBA" id="ARBA00022989"/>
    </source>
</evidence>
<sequence length="224" mass="23528">MLHAVNAFLLGFPALFSIVNPISGALIFRGVTGNRPPEARAAIARQVALYSLCVMMVALWAGSYILAFFGITLAALRVAGGLVVALSGWHLLNAPERREARKQEEAAPAEGADDIALFPLTIPITTGPGTISVAVTLGAGRPPLFAGLGWFFLGMTAAALAMTVVIWLTYHYADRLATLMGPHGTRTVTRLAAFLLMCIGVQILIAGVDDVLGPLLAARVPARA</sequence>
<reference evidence="9 10" key="1">
    <citation type="journal article" date="2018" name="Arch. Microbiol.">
        <title>New insights into the metabolic potential of the phototrophic purple bacterium Rhodopila globiformis DSM 161(T) from its draft genome sequence and evidence for a vanadium-dependent nitrogenase.</title>
        <authorList>
            <person name="Imhoff J.F."/>
            <person name="Rahn T."/>
            <person name="Kunzel S."/>
            <person name="Neulinger S.C."/>
        </authorList>
    </citation>
    <scope>NUCLEOTIDE SEQUENCE [LARGE SCALE GENOMIC DNA]</scope>
    <source>
        <strain evidence="9 10">DSM 161</strain>
    </source>
</reference>
<evidence type="ECO:0000256" key="5">
    <source>
        <dbReference type="ARBA" id="ARBA00022692"/>
    </source>
</evidence>
<organism evidence="9 10">
    <name type="scientific">Rhodopila globiformis</name>
    <name type="common">Rhodopseudomonas globiformis</name>
    <dbReference type="NCBI Taxonomy" id="1071"/>
    <lineage>
        <taxon>Bacteria</taxon>
        <taxon>Pseudomonadati</taxon>
        <taxon>Pseudomonadota</taxon>
        <taxon>Alphaproteobacteria</taxon>
        <taxon>Acetobacterales</taxon>
        <taxon>Acetobacteraceae</taxon>
        <taxon>Rhodopila</taxon>
    </lineage>
</organism>
<evidence type="ECO:0000313" key="10">
    <source>
        <dbReference type="Proteomes" id="UP000239724"/>
    </source>
</evidence>
<feature type="transmembrane region" description="Helical" evidence="8">
    <location>
        <begin position="149"/>
        <end position="170"/>
    </location>
</feature>
<evidence type="ECO:0000256" key="4">
    <source>
        <dbReference type="ARBA" id="ARBA00022519"/>
    </source>
</evidence>
<keyword evidence="6 8" id="KW-1133">Transmembrane helix</keyword>
<dbReference type="PANTHER" id="PTHR33508:SF2">
    <property type="entry name" value="UPF0056 INNER MEMBRANE PROTEIN MARC"/>
    <property type="match status" value="1"/>
</dbReference>
<gene>
    <name evidence="9" type="ORF">CCS01_08515</name>
</gene>
<keyword evidence="3" id="KW-1003">Cell membrane</keyword>
<evidence type="ECO:0000256" key="2">
    <source>
        <dbReference type="ARBA" id="ARBA00009784"/>
    </source>
</evidence>
<evidence type="ECO:0000313" key="9">
    <source>
        <dbReference type="EMBL" id="PPQ35170.1"/>
    </source>
</evidence>
<feature type="transmembrane region" description="Helical" evidence="8">
    <location>
        <begin position="191"/>
        <end position="208"/>
    </location>
</feature>
<keyword evidence="7 8" id="KW-0472">Membrane</keyword>
<dbReference type="InterPro" id="IPR002771">
    <property type="entry name" value="Multi_antbiot-R_MarC"/>
</dbReference>
<dbReference type="AlphaFoldDB" id="A0A2S6NJW4"/>
<evidence type="ECO:0000256" key="7">
    <source>
        <dbReference type="ARBA" id="ARBA00023136"/>
    </source>
</evidence>
<feature type="transmembrane region" description="Helical" evidence="8">
    <location>
        <begin position="115"/>
        <end position="137"/>
    </location>
</feature>
<dbReference type="Pfam" id="PF01914">
    <property type="entry name" value="MarC"/>
    <property type="match status" value="1"/>
</dbReference>
<comment type="caution">
    <text evidence="9">The sequence shown here is derived from an EMBL/GenBank/DDBJ whole genome shotgun (WGS) entry which is preliminary data.</text>
</comment>
<feature type="transmembrane region" description="Helical" evidence="8">
    <location>
        <begin position="6"/>
        <end position="28"/>
    </location>
</feature>
<dbReference type="PANTHER" id="PTHR33508">
    <property type="entry name" value="UPF0056 MEMBRANE PROTEIN YHCE"/>
    <property type="match status" value="1"/>
</dbReference>
<dbReference type="Proteomes" id="UP000239724">
    <property type="component" value="Unassembled WGS sequence"/>
</dbReference>
<comment type="subcellular location">
    <subcellularLocation>
        <location evidence="1">Cell inner membrane</location>
        <topology evidence="1">Multi-pass membrane protein</topology>
    </subcellularLocation>
    <subcellularLocation>
        <location evidence="8">Cell membrane</location>
        <topology evidence="8">Multi-pass membrane protein</topology>
    </subcellularLocation>
</comment>
<evidence type="ECO:0000256" key="3">
    <source>
        <dbReference type="ARBA" id="ARBA00022475"/>
    </source>
</evidence>
<proteinExistence type="inferred from homology"/>
<dbReference type="RefSeq" id="WP_104518427.1">
    <property type="nucleotide sequence ID" value="NZ_NHRY01000077.1"/>
</dbReference>
<dbReference type="OrthoDB" id="21094at2"/>
<comment type="similarity">
    <text evidence="2 8">Belongs to the UPF0056 (MarC) family.</text>
</comment>
<dbReference type="NCBIfam" id="TIGR00427">
    <property type="entry name" value="NAAT family transporter"/>
    <property type="match status" value="1"/>
</dbReference>
<dbReference type="GO" id="GO:0005886">
    <property type="term" value="C:plasma membrane"/>
    <property type="evidence" value="ECO:0007669"/>
    <property type="project" value="UniProtKB-SubCell"/>
</dbReference>
<evidence type="ECO:0000256" key="8">
    <source>
        <dbReference type="RuleBase" id="RU362048"/>
    </source>
</evidence>
<evidence type="ECO:0000256" key="1">
    <source>
        <dbReference type="ARBA" id="ARBA00004429"/>
    </source>
</evidence>
<dbReference type="EMBL" id="NHRY01000077">
    <property type="protein sequence ID" value="PPQ35170.1"/>
    <property type="molecule type" value="Genomic_DNA"/>
</dbReference>
<keyword evidence="10" id="KW-1185">Reference proteome</keyword>
<name>A0A2S6NJW4_RHOGL</name>
<feature type="transmembrane region" description="Helical" evidence="8">
    <location>
        <begin position="75"/>
        <end position="94"/>
    </location>
</feature>
<protein>
    <recommendedName>
        <fullName evidence="8">UPF0056 membrane protein</fullName>
    </recommendedName>
</protein>